<dbReference type="SUPFAM" id="SSF143011">
    <property type="entry name" value="RelE-like"/>
    <property type="match status" value="1"/>
</dbReference>
<dbReference type="Pfam" id="PF15738">
    <property type="entry name" value="YafQ_toxin"/>
    <property type="match status" value="1"/>
</dbReference>
<comment type="caution">
    <text evidence="2">The sequence shown here is derived from an EMBL/GenBank/DDBJ whole genome shotgun (WGS) entry which is preliminary data.</text>
</comment>
<dbReference type="InterPro" id="IPR007712">
    <property type="entry name" value="RelE/ParE_toxin"/>
</dbReference>
<organism evidence="2 3">
    <name type="scientific">Candidatus Regiella insecticola</name>
    <dbReference type="NCBI Taxonomy" id="138073"/>
    <lineage>
        <taxon>Bacteria</taxon>
        <taxon>Pseudomonadati</taxon>
        <taxon>Pseudomonadota</taxon>
        <taxon>Gammaproteobacteria</taxon>
        <taxon>Enterobacterales</taxon>
        <taxon>Enterobacteriaceae</taxon>
        <taxon>aphid secondary symbionts</taxon>
        <taxon>Candidatus Regiella</taxon>
    </lineage>
</organism>
<evidence type="ECO:0000313" key="3">
    <source>
        <dbReference type="Proteomes" id="UP000504714"/>
    </source>
</evidence>
<sequence length="91" mass="10664">MKESKRSKLPRCVEYTRVFEKSWECYSRAGRRDMNDMVKVMKLLFTNEKLPPEYLDHALNGAEWGGARELHVGGDFLFVIVSMKKKSSHIR</sequence>
<keyword evidence="1" id="KW-1277">Toxin-antitoxin system</keyword>
<dbReference type="RefSeq" id="WP_235950149.1">
    <property type="nucleotide sequence ID" value="NZ_BLXO01000008.1"/>
</dbReference>
<dbReference type="InterPro" id="IPR035093">
    <property type="entry name" value="RelE/ParE_toxin_dom_sf"/>
</dbReference>
<accession>A0A6L2ZSE8</accession>
<dbReference type="Gene3D" id="3.30.2310.20">
    <property type="entry name" value="RelE-like"/>
    <property type="match status" value="1"/>
</dbReference>
<dbReference type="EMBL" id="BLXO01000008">
    <property type="protein sequence ID" value="GFN47274.1"/>
    <property type="molecule type" value="Genomic_DNA"/>
</dbReference>
<dbReference type="Proteomes" id="UP000504714">
    <property type="component" value="Unassembled WGS sequence"/>
</dbReference>
<name>A0A6L2ZSE8_9ENTR</name>
<reference evidence="2 3" key="1">
    <citation type="submission" date="2020-06" db="EMBL/GenBank/DDBJ databases">
        <title>The genome sequence of Candidatus Regiella insecticola strain Tut.</title>
        <authorList>
            <person name="Nikoh N."/>
            <person name="Tsuchida T."/>
            <person name="Koga R."/>
            <person name="Oshima K."/>
            <person name="Hattori M."/>
            <person name="Fukatsu T."/>
        </authorList>
    </citation>
    <scope>NUCLEOTIDE SEQUENCE [LARGE SCALE GENOMIC DNA]</scope>
    <source>
        <strain evidence="2 3">Tut</strain>
    </source>
</reference>
<evidence type="ECO:0000313" key="2">
    <source>
        <dbReference type="EMBL" id="GFN47274.1"/>
    </source>
</evidence>
<dbReference type="InterPro" id="IPR004386">
    <property type="entry name" value="Toxin_YafQ-like"/>
</dbReference>
<gene>
    <name evidence="2" type="ORF">RINTU1_32740</name>
</gene>
<dbReference type="NCBIfam" id="TIGR02385">
    <property type="entry name" value="RelE_StbE"/>
    <property type="match status" value="1"/>
</dbReference>
<evidence type="ECO:0000256" key="1">
    <source>
        <dbReference type="ARBA" id="ARBA00022649"/>
    </source>
</evidence>
<protein>
    <submittedName>
        <fullName evidence="2">Addiction module toxin RelE/StbE family</fullName>
    </submittedName>
</protein>
<dbReference type="AlphaFoldDB" id="A0A6L2ZSE8"/>
<proteinExistence type="predicted"/>